<organism evidence="1 2">
    <name type="scientific">Deinococcus detaillensis</name>
    <dbReference type="NCBI Taxonomy" id="2592048"/>
    <lineage>
        <taxon>Bacteria</taxon>
        <taxon>Thermotogati</taxon>
        <taxon>Deinococcota</taxon>
        <taxon>Deinococci</taxon>
        <taxon>Deinococcales</taxon>
        <taxon>Deinococcaceae</taxon>
        <taxon>Deinococcus</taxon>
    </lineage>
</organism>
<evidence type="ECO:0000313" key="2">
    <source>
        <dbReference type="Proteomes" id="UP000316092"/>
    </source>
</evidence>
<protein>
    <submittedName>
        <fullName evidence="1">Uncharacterized protein</fullName>
    </submittedName>
</protein>
<dbReference type="Proteomes" id="UP000316092">
    <property type="component" value="Unassembled WGS sequence"/>
</dbReference>
<dbReference type="AlphaFoldDB" id="A0A553UZ88"/>
<dbReference type="RefSeq" id="WP_143720702.1">
    <property type="nucleotide sequence ID" value="NZ_VKDB01000009.1"/>
</dbReference>
<name>A0A553UZ88_9DEIO</name>
<dbReference type="EMBL" id="VKDB01000009">
    <property type="protein sequence ID" value="TSA85508.1"/>
    <property type="molecule type" value="Genomic_DNA"/>
</dbReference>
<accession>A0A553UZ88</accession>
<sequence>MLQELQFGQRKALVDEQLSTALKALGSVPVGYAKAPTSLIAYRGAAVINAQGVRISTLERIDKMTGEAPITLTLTARSGVHATAKQQTHLLARDLIFGPRSTYGETLVLTPVSSTIPNRK</sequence>
<proteinExistence type="predicted"/>
<gene>
    <name evidence="1" type="ORF">FNU79_09960</name>
</gene>
<comment type="caution">
    <text evidence="1">The sequence shown here is derived from an EMBL/GenBank/DDBJ whole genome shotgun (WGS) entry which is preliminary data.</text>
</comment>
<keyword evidence="2" id="KW-1185">Reference proteome</keyword>
<reference evidence="1 2" key="1">
    <citation type="submission" date="2019-07" db="EMBL/GenBank/DDBJ databases">
        <title>Deinococcus detaillus sp. nov., isolated from humus soil in Antarctica.</title>
        <authorList>
            <person name="Zhang K."/>
        </authorList>
    </citation>
    <scope>NUCLEOTIDE SEQUENCE [LARGE SCALE GENOMIC DNA]</scope>
    <source>
        <strain evidence="1 2">H1</strain>
    </source>
</reference>
<evidence type="ECO:0000313" key="1">
    <source>
        <dbReference type="EMBL" id="TSA85508.1"/>
    </source>
</evidence>